<dbReference type="EMBL" id="HACA01010109">
    <property type="protein sequence ID" value="CDW27470.1"/>
    <property type="molecule type" value="Transcribed_RNA"/>
</dbReference>
<keyword evidence="1" id="KW-0812">Transmembrane</keyword>
<feature type="transmembrane region" description="Helical" evidence="1">
    <location>
        <begin position="48"/>
        <end position="69"/>
    </location>
</feature>
<reference evidence="2" key="1">
    <citation type="submission" date="2014-05" db="EMBL/GenBank/DDBJ databases">
        <authorList>
            <person name="Chronopoulou M."/>
        </authorList>
    </citation>
    <scope>NUCLEOTIDE SEQUENCE</scope>
    <source>
        <tissue evidence="2">Whole organism</tissue>
    </source>
</reference>
<keyword evidence="1" id="KW-0472">Membrane</keyword>
<evidence type="ECO:0000256" key="1">
    <source>
        <dbReference type="SAM" id="Phobius"/>
    </source>
</evidence>
<name>A0A0K2TNR2_LEPSM</name>
<feature type="non-terminal residue" evidence="2">
    <location>
        <position position="1"/>
    </location>
</feature>
<dbReference type="AlphaFoldDB" id="A0A0K2TNR2"/>
<evidence type="ECO:0000313" key="2">
    <source>
        <dbReference type="EMBL" id="CDW27470.1"/>
    </source>
</evidence>
<protein>
    <submittedName>
        <fullName evidence="2">Uncharacterized protein</fullName>
    </submittedName>
</protein>
<proteinExistence type="predicted"/>
<accession>A0A0K2TNR2</accession>
<organism evidence="2">
    <name type="scientific">Lepeophtheirus salmonis</name>
    <name type="common">Salmon louse</name>
    <name type="synonym">Caligus salmonis</name>
    <dbReference type="NCBI Taxonomy" id="72036"/>
    <lineage>
        <taxon>Eukaryota</taxon>
        <taxon>Metazoa</taxon>
        <taxon>Ecdysozoa</taxon>
        <taxon>Arthropoda</taxon>
        <taxon>Crustacea</taxon>
        <taxon>Multicrustacea</taxon>
        <taxon>Hexanauplia</taxon>
        <taxon>Copepoda</taxon>
        <taxon>Siphonostomatoida</taxon>
        <taxon>Caligidae</taxon>
        <taxon>Lepeophtheirus</taxon>
    </lineage>
</organism>
<sequence length="74" mass="8698">FIWICSTDHLYNGSLSIHCFNESISSHFNILRIHFGVQGSRTFEARSLYYSLALISFNWWIIHCGYTFLHKSPI</sequence>
<keyword evidence="1" id="KW-1133">Transmembrane helix</keyword>